<keyword evidence="3" id="KW-1185">Reference proteome</keyword>
<accession>A0A820KDG9</accession>
<evidence type="ECO:0000256" key="1">
    <source>
        <dbReference type="SAM" id="MobiDB-lite"/>
    </source>
</evidence>
<feature type="region of interest" description="Disordered" evidence="1">
    <location>
        <begin position="727"/>
        <end position="752"/>
    </location>
</feature>
<reference evidence="2" key="1">
    <citation type="submission" date="2021-02" db="EMBL/GenBank/DDBJ databases">
        <authorList>
            <person name="Nowell W R."/>
        </authorList>
    </citation>
    <scope>NUCLEOTIDE SEQUENCE</scope>
</reference>
<proteinExistence type="predicted"/>
<feature type="region of interest" description="Disordered" evidence="1">
    <location>
        <begin position="666"/>
        <end position="711"/>
    </location>
</feature>
<evidence type="ECO:0000313" key="3">
    <source>
        <dbReference type="Proteomes" id="UP000663873"/>
    </source>
</evidence>
<organism evidence="2 3">
    <name type="scientific">Rotaria socialis</name>
    <dbReference type="NCBI Taxonomy" id="392032"/>
    <lineage>
        <taxon>Eukaryota</taxon>
        <taxon>Metazoa</taxon>
        <taxon>Spiralia</taxon>
        <taxon>Gnathifera</taxon>
        <taxon>Rotifera</taxon>
        <taxon>Eurotatoria</taxon>
        <taxon>Bdelloidea</taxon>
        <taxon>Philodinida</taxon>
        <taxon>Philodinidae</taxon>
        <taxon>Rotaria</taxon>
    </lineage>
</organism>
<dbReference type="AlphaFoldDB" id="A0A820KDG9"/>
<feature type="compositionally biased region" description="Polar residues" evidence="1">
    <location>
        <begin position="675"/>
        <end position="687"/>
    </location>
</feature>
<protein>
    <recommendedName>
        <fullName evidence="4">C3H1-type domain-containing protein</fullName>
    </recommendedName>
</protein>
<name>A0A820KDG9_9BILA</name>
<evidence type="ECO:0008006" key="4">
    <source>
        <dbReference type="Google" id="ProtNLM"/>
    </source>
</evidence>
<dbReference type="EMBL" id="CAJOBP010002227">
    <property type="protein sequence ID" value="CAF4342383.1"/>
    <property type="molecule type" value="Genomic_DNA"/>
</dbReference>
<evidence type="ECO:0000313" key="2">
    <source>
        <dbReference type="EMBL" id="CAF4342383.1"/>
    </source>
</evidence>
<sequence>MDIELVNTILRLCNEKQTCLFEVPYLCNYCLEQHLCSNPKYVLASIKNYMEIFKISRDKNRIEFFMPFEICRNNDDMCQHGDILCSNLHLCYDYFYTNVCRHSMNCPYPHRLTEKHHKTILGSLINLDLDILTKAFRVYCQSKKHLVGYNSLKTQPLNVNSTGIHNHTSSLSATVNNLRSVTNLQINGDSSWKTNNSRVLVTLKTLPKQQTSSSIPDQGVQICWNPQNDIQTHFIEVIFSNQVKSNGGPIQTHKIYQHLGVAQVFYQNSDIAERVNQHGPIKFQSFTFTPRRLQPIIDKRHVCFSNIPIDTNHILSYIDIVSMPYKAANFQYYENDKQTTIVEYNEDIDFSRISLNVRSHPECNGLMINCIQLYLPETLLVEYDKEFSEDDIIKMFNGKRVFHVKTYLYCSFVHFYSHDDLTQSINSTFDSRIRLTPIYINIYSDKHLKDYLQRRNMEFERNVAMTRPDSTLNQINKTELVSLIEDMKPSIKRQPSSPVLSPPPVDQKAELTLPVKEKPCSSTISKHESILSNTETESIVEGTNKDLSVNSDDETIDSEDDFHDILSDFDNEDLFLDEPIDDQGDMEYLRSAAKNLMTSLAEMEEASASTETDDTPRSLLYGDDYVVTIQSRRFTLAFLDYTQFRVEKQRNPDKFRLLTSLKKMTNKKRSEQIKGQDQASLSTSPIVTKTNKKKRNKRNKKKKNSSNHDKVTIDISSIAMDAFAKNVDRKKKHSAHADRSPRDGPDGMSFSTKRHFNNVKRKMFAFIDKKYQEPTNGMLLAPPSAHHRPPPSPMFVDQNKAPHQRAHFHTPMFVDQNKAPHQRAHFHTPPLPRHQGQLQLHKQLPHLALATPQMHRRQ</sequence>
<comment type="caution">
    <text evidence="2">The sequence shown here is derived from an EMBL/GenBank/DDBJ whole genome shotgun (WGS) entry which is preliminary data.</text>
</comment>
<feature type="compositionally biased region" description="Basic residues" evidence="1">
    <location>
        <begin position="690"/>
        <end position="705"/>
    </location>
</feature>
<gene>
    <name evidence="2" type="ORF">UJA718_LOCUS15230</name>
</gene>
<dbReference type="Proteomes" id="UP000663873">
    <property type="component" value="Unassembled WGS sequence"/>
</dbReference>
<feature type="compositionally biased region" description="Basic and acidic residues" evidence="1">
    <location>
        <begin position="735"/>
        <end position="745"/>
    </location>
</feature>